<feature type="transmembrane region" description="Helical" evidence="1">
    <location>
        <begin position="36"/>
        <end position="59"/>
    </location>
</feature>
<sequence>MIWPAWVDILLGGCGLIWCLDTWGKLRTRAPWHPHLVSSTVGLAIFSALLLVLGAARWIQNPGA</sequence>
<feature type="transmembrane region" description="Helical" evidence="1">
    <location>
        <begin position="6"/>
        <end position="24"/>
    </location>
</feature>
<reference evidence="2 3" key="1">
    <citation type="submission" date="2017-02" db="EMBL/GenBank/DDBJ databases">
        <authorList>
            <person name="Peterson S.W."/>
        </authorList>
    </citation>
    <scope>NUCLEOTIDE SEQUENCE [LARGE SCALE GENOMIC DNA]</scope>
    <source>
        <strain evidence="2 3">3F5N</strain>
    </source>
</reference>
<proteinExistence type="predicted"/>
<dbReference type="RefSeq" id="WP_087138735.1">
    <property type="nucleotide sequence ID" value="NZ_FUIE01000002.1"/>
</dbReference>
<keyword evidence="1" id="KW-1133">Transmembrane helix</keyword>
<accession>A0A1R4EQ95</accession>
<evidence type="ECO:0000313" key="2">
    <source>
        <dbReference type="EMBL" id="SJM45782.1"/>
    </source>
</evidence>
<organism evidence="2 3">
    <name type="scientific">Brevundimonas diminuta 3F5N</name>
    <dbReference type="NCBI Taxonomy" id="1255603"/>
    <lineage>
        <taxon>Bacteria</taxon>
        <taxon>Pseudomonadati</taxon>
        <taxon>Pseudomonadota</taxon>
        <taxon>Alphaproteobacteria</taxon>
        <taxon>Caulobacterales</taxon>
        <taxon>Caulobacteraceae</taxon>
        <taxon>Brevundimonas</taxon>
    </lineage>
</organism>
<keyword evidence="1" id="KW-0812">Transmembrane</keyword>
<dbReference type="AlphaFoldDB" id="A0A1R4EQ95"/>
<dbReference type="OrthoDB" id="9961517at2"/>
<name>A0A1R4EQ95_BREDI</name>
<gene>
    <name evidence="2" type="ORF">FM111_00205</name>
</gene>
<evidence type="ECO:0000313" key="3">
    <source>
        <dbReference type="Proteomes" id="UP000195766"/>
    </source>
</evidence>
<protein>
    <submittedName>
        <fullName evidence="2">Uncharacterized protein</fullName>
    </submittedName>
</protein>
<dbReference type="Proteomes" id="UP000195766">
    <property type="component" value="Unassembled WGS sequence"/>
</dbReference>
<keyword evidence="1" id="KW-0472">Membrane</keyword>
<dbReference type="EMBL" id="FUIE01000002">
    <property type="protein sequence ID" value="SJM45782.1"/>
    <property type="molecule type" value="Genomic_DNA"/>
</dbReference>
<evidence type="ECO:0000256" key="1">
    <source>
        <dbReference type="SAM" id="Phobius"/>
    </source>
</evidence>